<gene>
    <name evidence="2" type="primary">FGENESH: predicted gene_6.112</name>
    <name evidence="2" type="ORF">BN2166_0031900</name>
</gene>
<protein>
    <submittedName>
        <fullName evidence="2">Uncharacterized protein</fullName>
    </submittedName>
</protein>
<evidence type="ECO:0000313" key="2">
    <source>
        <dbReference type="EMBL" id="CTR07329.1"/>
    </source>
</evidence>
<keyword evidence="1" id="KW-0812">Transmembrane</keyword>
<feature type="transmembrane region" description="Helical" evidence="1">
    <location>
        <begin position="12"/>
        <end position="31"/>
    </location>
</feature>
<feature type="transmembrane region" description="Helical" evidence="1">
    <location>
        <begin position="115"/>
        <end position="136"/>
    </location>
</feature>
<name>A0A0K3CC84_RHOTO</name>
<sequence length="156" mass="16852">MAAGVSAPYGGYLWLVWALSVASLGLSAALLSKHSGPYPSSEWHGVLIQNVFAWAWNVTILAPASFVLSHNVFFGAASQFLVLFVGFLQAIVGLGSITGLTRKYGYPDHTQLYRAYLGVGWTATFLLLFAALWAGFHYVTGQATAAPPKKDEEVHF</sequence>
<dbReference type="Proteomes" id="UP000199069">
    <property type="component" value="Unassembled WGS sequence"/>
</dbReference>
<reference evidence="2 3" key="1">
    <citation type="submission" date="2015-07" db="EMBL/GenBank/DDBJ databases">
        <authorList>
            <person name="Cajimat M.N.B."/>
            <person name="Milazzo M.L."/>
            <person name="Fulhorst C.F."/>
        </authorList>
    </citation>
    <scope>NUCLEOTIDE SEQUENCE [LARGE SCALE GENOMIC DNA]</scope>
    <source>
        <strain evidence="2">Single colony</strain>
    </source>
</reference>
<feature type="transmembrane region" description="Helical" evidence="1">
    <location>
        <begin position="72"/>
        <end position="94"/>
    </location>
</feature>
<dbReference type="AlphaFoldDB" id="A0A0K3CC84"/>
<accession>A0A0K3CC84</accession>
<keyword evidence="1" id="KW-0472">Membrane</keyword>
<feature type="transmembrane region" description="Helical" evidence="1">
    <location>
        <begin position="43"/>
        <end position="66"/>
    </location>
</feature>
<evidence type="ECO:0000256" key="1">
    <source>
        <dbReference type="SAM" id="Phobius"/>
    </source>
</evidence>
<keyword evidence="3" id="KW-1185">Reference proteome</keyword>
<evidence type="ECO:0000313" key="3">
    <source>
        <dbReference type="Proteomes" id="UP000199069"/>
    </source>
</evidence>
<dbReference type="EMBL" id="CWKI01000006">
    <property type="protein sequence ID" value="CTR07329.1"/>
    <property type="molecule type" value="Genomic_DNA"/>
</dbReference>
<organism evidence="2 3">
    <name type="scientific">Rhodotorula toruloides</name>
    <name type="common">Yeast</name>
    <name type="synonym">Rhodosporidium toruloides</name>
    <dbReference type="NCBI Taxonomy" id="5286"/>
    <lineage>
        <taxon>Eukaryota</taxon>
        <taxon>Fungi</taxon>
        <taxon>Dikarya</taxon>
        <taxon>Basidiomycota</taxon>
        <taxon>Pucciniomycotina</taxon>
        <taxon>Microbotryomycetes</taxon>
        <taxon>Sporidiobolales</taxon>
        <taxon>Sporidiobolaceae</taxon>
        <taxon>Rhodotorula</taxon>
    </lineage>
</organism>
<proteinExistence type="predicted"/>
<keyword evidence="1" id="KW-1133">Transmembrane helix</keyword>